<reference evidence="1" key="1">
    <citation type="journal article" date="2022" name="bioRxiv">
        <title>Sequencing and chromosome-scale assembly of the giantPleurodeles waltlgenome.</title>
        <authorList>
            <person name="Brown T."/>
            <person name="Elewa A."/>
            <person name="Iarovenko S."/>
            <person name="Subramanian E."/>
            <person name="Araus A.J."/>
            <person name="Petzold A."/>
            <person name="Susuki M."/>
            <person name="Suzuki K.-i.T."/>
            <person name="Hayashi T."/>
            <person name="Toyoda A."/>
            <person name="Oliveira C."/>
            <person name="Osipova E."/>
            <person name="Leigh N.D."/>
            <person name="Simon A."/>
            <person name="Yun M.H."/>
        </authorList>
    </citation>
    <scope>NUCLEOTIDE SEQUENCE</scope>
    <source>
        <strain evidence="1">20211129_DDA</strain>
        <tissue evidence="1">Liver</tissue>
    </source>
</reference>
<protein>
    <submittedName>
        <fullName evidence="1">Uncharacterized protein</fullName>
    </submittedName>
</protein>
<gene>
    <name evidence="1" type="ORF">NDU88_002092</name>
</gene>
<evidence type="ECO:0000313" key="1">
    <source>
        <dbReference type="EMBL" id="KAJ1135654.1"/>
    </source>
</evidence>
<comment type="caution">
    <text evidence="1">The sequence shown here is derived from an EMBL/GenBank/DDBJ whole genome shotgun (WGS) entry which is preliminary data.</text>
</comment>
<name>A0AAV7Q7Q5_PLEWA</name>
<evidence type="ECO:0000313" key="2">
    <source>
        <dbReference type="Proteomes" id="UP001066276"/>
    </source>
</evidence>
<accession>A0AAV7Q7Q5</accession>
<dbReference type="AlphaFoldDB" id="A0AAV7Q7Q5"/>
<proteinExistence type="predicted"/>
<organism evidence="1 2">
    <name type="scientific">Pleurodeles waltl</name>
    <name type="common">Iberian ribbed newt</name>
    <dbReference type="NCBI Taxonomy" id="8319"/>
    <lineage>
        <taxon>Eukaryota</taxon>
        <taxon>Metazoa</taxon>
        <taxon>Chordata</taxon>
        <taxon>Craniata</taxon>
        <taxon>Vertebrata</taxon>
        <taxon>Euteleostomi</taxon>
        <taxon>Amphibia</taxon>
        <taxon>Batrachia</taxon>
        <taxon>Caudata</taxon>
        <taxon>Salamandroidea</taxon>
        <taxon>Salamandridae</taxon>
        <taxon>Pleurodelinae</taxon>
        <taxon>Pleurodeles</taxon>
    </lineage>
</organism>
<dbReference type="Proteomes" id="UP001066276">
    <property type="component" value="Chromosome 6"/>
</dbReference>
<keyword evidence="2" id="KW-1185">Reference proteome</keyword>
<dbReference type="EMBL" id="JANPWB010000010">
    <property type="protein sequence ID" value="KAJ1135654.1"/>
    <property type="molecule type" value="Genomic_DNA"/>
</dbReference>
<sequence length="78" mass="9111">MPPTDLGRRRLNRDQKLSFSWRRSATAVNHSKSEAPFHQRHIESDNARTLTLDVIIANDTTRLSMMMTGHRNFLNDLY</sequence>